<accession>A0ABV9CI84</accession>
<dbReference type="Gene3D" id="3.60.20.10">
    <property type="entry name" value="Glutamine Phosphoribosylpyrophosphate, subunit 1, domain 1"/>
    <property type="match status" value="1"/>
</dbReference>
<dbReference type="PIRSF" id="PIRSF001227">
    <property type="entry name" value="Pen_acylase"/>
    <property type="match status" value="1"/>
</dbReference>
<dbReference type="SUPFAM" id="SSF56235">
    <property type="entry name" value="N-terminal nucleophile aminohydrolases (Ntn hydrolases)"/>
    <property type="match status" value="1"/>
</dbReference>
<reference evidence="6" key="1">
    <citation type="journal article" date="2019" name="Int. J. Syst. Evol. Microbiol.">
        <title>The Global Catalogue of Microorganisms (GCM) 10K type strain sequencing project: providing services to taxonomists for standard genome sequencing and annotation.</title>
        <authorList>
            <consortium name="The Broad Institute Genomics Platform"/>
            <consortium name="The Broad Institute Genome Sequencing Center for Infectious Disease"/>
            <person name="Wu L."/>
            <person name="Ma J."/>
        </authorList>
    </citation>
    <scope>NUCLEOTIDE SEQUENCE [LARGE SCALE GENOMIC DNA]</scope>
    <source>
        <strain evidence="6">CGMCC 4.7132</strain>
    </source>
</reference>
<evidence type="ECO:0000256" key="2">
    <source>
        <dbReference type="ARBA" id="ARBA00022801"/>
    </source>
</evidence>
<dbReference type="RefSeq" id="WP_380841173.1">
    <property type="nucleotide sequence ID" value="NZ_JBHSFP010000009.1"/>
</dbReference>
<name>A0ABV9CI84_9ACTN</name>
<dbReference type="Gene3D" id="2.30.120.10">
    <property type="match status" value="1"/>
</dbReference>
<evidence type="ECO:0000313" key="6">
    <source>
        <dbReference type="Proteomes" id="UP001596004"/>
    </source>
</evidence>
<keyword evidence="6" id="KW-1185">Reference proteome</keyword>
<dbReference type="InterPro" id="IPR043147">
    <property type="entry name" value="Penicillin_amidase_A-knob"/>
</dbReference>
<dbReference type="InterPro" id="IPR029055">
    <property type="entry name" value="Ntn_hydrolases_N"/>
</dbReference>
<dbReference type="Gene3D" id="1.10.1400.10">
    <property type="match status" value="1"/>
</dbReference>
<dbReference type="Pfam" id="PF01804">
    <property type="entry name" value="Penicil_amidase"/>
    <property type="match status" value="1"/>
</dbReference>
<evidence type="ECO:0000313" key="5">
    <source>
        <dbReference type="EMBL" id="MFC4532382.1"/>
    </source>
</evidence>
<dbReference type="InterPro" id="IPR023343">
    <property type="entry name" value="Penicillin_amidase_dom1"/>
</dbReference>
<evidence type="ECO:0000256" key="4">
    <source>
        <dbReference type="SAM" id="MobiDB-lite"/>
    </source>
</evidence>
<comment type="caution">
    <text evidence="5">The sequence shown here is derived from an EMBL/GenBank/DDBJ whole genome shotgun (WGS) entry which is preliminary data.</text>
</comment>
<evidence type="ECO:0000256" key="3">
    <source>
        <dbReference type="ARBA" id="ARBA00023145"/>
    </source>
</evidence>
<protein>
    <submittedName>
        <fullName evidence="5">Penicillin acylase family protein</fullName>
    </submittedName>
</protein>
<sequence length="913" mass="98166">MRFAPFARLSRPLRWGARVLTAVLVAALVLAVAGVWTVRRSFPRLDGELRLPGLSAQVTVLRDGHGIPQIYASTPRDLFMAQGYVHAQDRFWEMDFRRKTTAGRLSELFGASTLEVDKVVRTLGWRRTAERELPLLDPRTRQALADYAGGVNAWMRQHEGFADKSLEYAVLKLTNGSYTPEPWTPADSLAWLKAMAWDLRSNMDDELERALDASAVPAARVDQLFPAYPFDRHQPIVTGGAVRDGRFAATPTEGATATAAGGATATAIGGATATAAGGATATARGAGGAAAPAQVRRAGPDQATARVLADVARTLRAVPSPLGTDGTDRAGIGSNSWVVGGAHTDTGKPLLANDPHLGPRIPSIWYQAGLHCRVRSAACPYDVVGYTFSGMPGVVIGHNDRVAWGFTNLGPDVTDLYLERTKGDTYQVGDSFRPMETRTEQIKVAGRPTETLTVRSTEHGPIISGVLGGAKNALPGAAVRTGEIESGATGGPGTGAANDGRLPAGTHELEIALRWTALDPGRTADALLLLDTAANFEQFRTAASFFEAPAQNMIYADVDGNIGYQAPGRIPVRAGGDGRWPARGWTGKEEWKGFIPFEELPTAYNPPEGFIATANNAAIGPSYDRFLTSDWAYGYRSQRIVDRIRQAMSKGKITAAVMGDVQMDSANGLAPLLVPHLLRAGAKVPEVGELLAGWDFSQGRDSAPAAYFNAVWRHLLQRTFDDELPEGGRPGGGDRWYEVVRSLLDRPGDAWWDDVRTKGRVETRDDMLVAAMGDAAGELRAALGDSPRDWRWGDLHTLELTNETFGTSGIGPVEWLFNRGPLKLGGGKDAVDATGWDASKGFEVDWVPSMRMVVDLADLDRSRWVNLTGASGHAFHPNYDDQAGLWADGATTPMRQTESAVRKDAADTLTLTP</sequence>
<organism evidence="5 6">
    <name type="scientific">Sphaerisporangium dianthi</name>
    <dbReference type="NCBI Taxonomy" id="1436120"/>
    <lineage>
        <taxon>Bacteria</taxon>
        <taxon>Bacillati</taxon>
        <taxon>Actinomycetota</taxon>
        <taxon>Actinomycetes</taxon>
        <taxon>Streptosporangiales</taxon>
        <taxon>Streptosporangiaceae</taxon>
        <taxon>Sphaerisporangium</taxon>
    </lineage>
</organism>
<dbReference type="PANTHER" id="PTHR34218">
    <property type="entry name" value="PEPTIDASE S45 PENICILLIN AMIDASE"/>
    <property type="match status" value="1"/>
</dbReference>
<dbReference type="Proteomes" id="UP001596004">
    <property type="component" value="Unassembled WGS sequence"/>
</dbReference>
<feature type="region of interest" description="Disordered" evidence="4">
    <location>
        <begin position="892"/>
        <end position="913"/>
    </location>
</feature>
<dbReference type="PANTHER" id="PTHR34218:SF4">
    <property type="entry name" value="ACYL-HOMOSERINE LACTONE ACYLASE QUIP"/>
    <property type="match status" value="1"/>
</dbReference>
<evidence type="ECO:0000256" key="1">
    <source>
        <dbReference type="ARBA" id="ARBA00006586"/>
    </source>
</evidence>
<dbReference type="InterPro" id="IPR002692">
    <property type="entry name" value="S45"/>
</dbReference>
<proteinExistence type="inferred from homology"/>
<dbReference type="CDD" id="cd03747">
    <property type="entry name" value="Ntn_PGA_like"/>
    <property type="match status" value="1"/>
</dbReference>
<keyword evidence="3" id="KW-0865">Zymogen</keyword>
<keyword evidence="2" id="KW-0378">Hydrolase</keyword>
<dbReference type="EMBL" id="JBHSFP010000009">
    <property type="protein sequence ID" value="MFC4532382.1"/>
    <property type="molecule type" value="Genomic_DNA"/>
</dbReference>
<dbReference type="InterPro" id="IPR014395">
    <property type="entry name" value="Pen/GL7ACA/AHL_acylase"/>
</dbReference>
<dbReference type="Gene3D" id="1.10.439.10">
    <property type="entry name" value="Penicillin Amidohydrolase, domain 1"/>
    <property type="match status" value="1"/>
</dbReference>
<comment type="similarity">
    <text evidence="1">Belongs to the peptidase S45 family.</text>
</comment>
<gene>
    <name evidence="5" type="ORF">ACFO60_16535</name>
</gene>
<dbReference type="InterPro" id="IPR043146">
    <property type="entry name" value="Penicillin_amidase_N_B-knob"/>
</dbReference>